<dbReference type="Pfam" id="PF00534">
    <property type="entry name" value="Glycos_transf_1"/>
    <property type="match status" value="1"/>
</dbReference>
<reference evidence="4 5" key="1">
    <citation type="journal article" date="2016" name="Nat. Commun.">
        <title>Thousands of microbial genomes shed light on interconnected biogeochemical processes in an aquifer system.</title>
        <authorList>
            <person name="Anantharaman K."/>
            <person name="Brown C.T."/>
            <person name="Hug L.A."/>
            <person name="Sharon I."/>
            <person name="Castelle C.J."/>
            <person name="Probst A.J."/>
            <person name="Thomas B.C."/>
            <person name="Singh A."/>
            <person name="Wilkins M.J."/>
            <person name="Karaoz U."/>
            <person name="Brodie E.L."/>
            <person name="Williams K.H."/>
            <person name="Hubbard S.S."/>
            <person name="Banfield J.F."/>
        </authorList>
    </citation>
    <scope>NUCLEOTIDE SEQUENCE [LARGE SCALE GENOMIC DNA]</scope>
</reference>
<dbReference type="Gene3D" id="3.40.50.2000">
    <property type="entry name" value="Glycogen Phosphorylase B"/>
    <property type="match status" value="2"/>
</dbReference>
<dbReference type="Proteomes" id="UP000176198">
    <property type="component" value="Unassembled WGS sequence"/>
</dbReference>
<gene>
    <name evidence="4" type="ORF">A2115_02930</name>
</gene>
<dbReference type="Pfam" id="PF13439">
    <property type="entry name" value="Glyco_transf_4"/>
    <property type="match status" value="1"/>
</dbReference>
<proteinExistence type="predicted"/>
<dbReference type="InterPro" id="IPR028098">
    <property type="entry name" value="Glyco_trans_4-like_N"/>
</dbReference>
<accession>A0A1F7WHX1</accession>
<dbReference type="EMBL" id="MGFJ01000022">
    <property type="protein sequence ID" value="OGM02393.1"/>
    <property type="molecule type" value="Genomic_DNA"/>
</dbReference>
<dbReference type="GO" id="GO:0009103">
    <property type="term" value="P:lipopolysaccharide biosynthetic process"/>
    <property type="evidence" value="ECO:0007669"/>
    <property type="project" value="TreeGrafter"/>
</dbReference>
<keyword evidence="1" id="KW-0808">Transferase</keyword>
<evidence type="ECO:0000313" key="5">
    <source>
        <dbReference type="Proteomes" id="UP000176198"/>
    </source>
</evidence>
<dbReference type="PANTHER" id="PTHR46401">
    <property type="entry name" value="GLYCOSYLTRANSFERASE WBBK-RELATED"/>
    <property type="match status" value="1"/>
</dbReference>
<feature type="domain" description="Glycosyl transferase family 1" evidence="2">
    <location>
        <begin position="187"/>
        <end position="352"/>
    </location>
</feature>
<evidence type="ECO:0000259" key="2">
    <source>
        <dbReference type="Pfam" id="PF00534"/>
    </source>
</evidence>
<dbReference type="AlphaFoldDB" id="A0A1F7WHX1"/>
<dbReference type="CDD" id="cd03809">
    <property type="entry name" value="GT4_MtfB-like"/>
    <property type="match status" value="1"/>
</dbReference>
<evidence type="ECO:0000256" key="1">
    <source>
        <dbReference type="ARBA" id="ARBA00022679"/>
    </source>
</evidence>
<comment type="caution">
    <text evidence="4">The sequence shown here is derived from an EMBL/GenBank/DDBJ whole genome shotgun (WGS) entry which is preliminary data.</text>
</comment>
<dbReference type="PANTHER" id="PTHR46401:SF2">
    <property type="entry name" value="GLYCOSYLTRANSFERASE WBBK-RELATED"/>
    <property type="match status" value="1"/>
</dbReference>
<organism evidence="4 5">
    <name type="scientific">Candidatus Woesebacteria bacterium GWA1_41_8</name>
    <dbReference type="NCBI Taxonomy" id="1802471"/>
    <lineage>
        <taxon>Bacteria</taxon>
        <taxon>Candidatus Woeseibacteriota</taxon>
    </lineage>
</organism>
<name>A0A1F7WHX1_9BACT</name>
<evidence type="ECO:0000259" key="3">
    <source>
        <dbReference type="Pfam" id="PF13439"/>
    </source>
</evidence>
<dbReference type="GO" id="GO:0016757">
    <property type="term" value="F:glycosyltransferase activity"/>
    <property type="evidence" value="ECO:0007669"/>
    <property type="project" value="InterPro"/>
</dbReference>
<protein>
    <recommendedName>
        <fullName evidence="6">Glycosyl transferase family 1</fullName>
    </recommendedName>
</protein>
<sequence length="379" mass="43159">MKIAIDARLYGLENTGIGRYAMGLIRGLKSIDKKNSYFILLRDKYYYSLKLPPNWKKIRAEIGHYGFLEQYKLPKLLKALKPDITHFVHFNVPVTYKEPFVVTIHDLLMHRQKGLAATTLPAPIYFLKRMGYKHVFASAVRNSVKIIVPSRAVKGEILNYYKIPEEKAVVTYEGVDELPTVAADEKILEKYKLSSEEYFIYTGNAYPHKNLERAVEAILLLNKRSEMKYQLAIACARNVFVKRLEKTISRLKAGGFVKNLGFVPDSELGALYKNSIAFVYPTLSEGFGLPGLEAILSGTLPIVSDIAVLKETYKDNAVYFNPYDFSSIEKAMEDVLAMEEGSRVDLIQKAQNFAKGYSWDKMAEETLRVYESCVRLRQG</sequence>
<evidence type="ECO:0000313" key="4">
    <source>
        <dbReference type="EMBL" id="OGM02393.1"/>
    </source>
</evidence>
<evidence type="ECO:0008006" key="6">
    <source>
        <dbReference type="Google" id="ProtNLM"/>
    </source>
</evidence>
<dbReference type="SUPFAM" id="SSF53756">
    <property type="entry name" value="UDP-Glycosyltransferase/glycogen phosphorylase"/>
    <property type="match status" value="1"/>
</dbReference>
<dbReference type="InterPro" id="IPR001296">
    <property type="entry name" value="Glyco_trans_1"/>
</dbReference>
<dbReference type="STRING" id="1802471.A2115_02930"/>
<feature type="domain" description="Glycosyltransferase subfamily 4-like N-terminal" evidence="3">
    <location>
        <begin position="64"/>
        <end position="176"/>
    </location>
</feature>